<evidence type="ECO:0000313" key="1">
    <source>
        <dbReference type="Ensembl" id="ENSOARP00020055630.1"/>
    </source>
</evidence>
<reference evidence="1" key="2">
    <citation type="submission" date="2025-08" db="UniProtKB">
        <authorList>
            <consortium name="Ensembl"/>
        </authorList>
    </citation>
    <scope>IDENTIFICATION</scope>
</reference>
<protein>
    <submittedName>
        <fullName evidence="1">ATPase phospholipid transporting 8A1</fullName>
    </submittedName>
</protein>
<gene>
    <name evidence="1" type="primary">ATP8A1</name>
</gene>
<dbReference type="Ensembl" id="ENSOART00020051109.1">
    <property type="protein sequence ID" value="ENSOARP00020055630.1"/>
    <property type="gene ID" value="ENSOARG00020025309.2"/>
</dbReference>
<accession>A0AC11EBW5</accession>
<organism evidence="1">
    <name type="scientific">Ovis aries</name>
    <name type="common">Sheep</name>
    <dbReference type="NCBI Taxonomy" id="9940"/>
    <lineage>
        <taxon>Eukaryota</taxon>
        <taxon>Metazoa</taxon>
        <taxon>Chordata</taxon>
        <taxon>Craniata</taxon>
        <taxon>Vertebrata</taxon>
        <taxon>Euteleostomi</taxon>
        <taxon>Mammalia</taxon>
        <taxon>Eutheria</taxon>
        <taxon>Laurasiatheria</taxon>
        <taxon>Artiodactyla</taxon>
        <taxon>Ruminantia</taxon>
        <taxon>Pecora</taxon>
        <taxon>Bovidae</taxon>
        <taxon>Caprinae</taxon>
        <taxon>Ovis</taxon>
    </lineage>
</organism>
<sequence length="204" mass="22773">MPTMRRTVSEIRSRAEGYEKTDDVSEKTSLADQEEIRTIFINQPQLTKFCNNHVSTAKYNIITFLPRFLYSQFRRAANSFFLFIALLQQIPDVSPTGRYTTLVPLLFILAVAAIKEIIEDIKRHKADNAVNKKQTQGFHESGHASNLPGGADSLAWSAEFGEPVVTLPACKGNPVEWFRAILGCELTNLFQVAALQGGLVKLQS</sequence>
<reference evidence="1" key="3">
    <citation type="submission" date="2025-09" db="UniProtKB">
        <authorList>
            <consortium name="Ensembl"/>
        </authorList>
    </citation>
    <scope>IDENTIFICATION</scope>
</reference>
<reference evidence="1" key="1">
    <citation type="submission" date="2020-11" db="EMBL/GenBank/DDBJ databases">
        <authorList>
            <person name="Davenport K.M."/>
            <person name="Bickhart D.M."/>
            <person name="Smith T.P.L."/>
            <person name="Murdoch B.M."/>
            <person name="Rosen B.D."/>
        </authorList>
    </citation>
    <scope>NUCLEOTIDE SEQUENCE [LARGE SCALE GENOMIC DNA]</scope>
    <source>
        <strain evidence="1">OAR_USU_Benz2616</strain>
    </source>
</reference>
<name>A0AC11EBW5_SHEEP</name>
<proteinExistence type="predicted"/>